<evidence type="ECO:0000256" key="1">
    <source>
        <dbReference type="SAM" id="SignalP"/>
    </source>
</evidence>
<gene>
    <name evidence="2" type="ORF">MICPUCDRAFT_41511</name>
</gene>
<dbReference type="RefSeq" id="XP_003061609.1">
    <property type="nucleotide sequence ID" value="XM_003061563.1"/>
</dbReference>
<organism evidence="3">
    <name type="scientific">Micromonas pusilla (strain CCMP1545)</name>
    <name type="common">Picoplanktonic green alga</name>
    <dbReference type="NCBI Taxonomy" id="564608"/>
    <lineage>
        <taxon>Eukaryota</taxon>
        <taxon>Viridiplantae</taxon>
        <taxon>Chlorophyta</taxon>
        <taxon>Mamiellophyceae</taxon>
        <taxon>Mamiellales</taxon>
        <taxon>Mamiellaceae</taxon>
        <taxon>Micromonas</taxon>
    </lineage>
</organism>
<name>C1N0C3_MICPC</name>
<reference evidence="2 3" key="1">
    <citation type="journal article" date="2009" name="Science">
        <title>Green evolution and dynamic adaptations revealed by genomes of the marine picoeukaryotes Micromonas.</title>
        <authorList>
            <person name="Worden A.Z."/>
            <person name="Lee J.H."/>
            <person name="Mock T."/>
            <person name="Rouze P."/>
            <person name="Simmons M.P."/>
            <person name="Aerts A.L."/>
            <person name="Allen A.E."/>
            <person name="Cuvelier M.L."/>
            <person name="Derelle E."/>
            <person name="Everett M.V."/>
            <person name="Foulon E."/>
            <person name="Grimwood J."/>
            <person name="Gundlach H."/>
            <person name="Henrissat B."/>
            <person name="Napoli C."/>
            <person name="McDonald S.M."/>
            <person name="Parker M.S."/>
            <person name="Rombauts S."/>
            <person name="Salamov A."/>
            <person name="Von Dassow P."/>
            <person name="Badger J.H."/>
            <person name="Coutinho P.M."/>
            <person name="Demir E."/>
            <person name="Dubchak I."/>
            <person name="Gentemann C."/>
            <person name="Eikrem W."/>
            <person name="Gready J.E."/>
            <person name="John U."/>
            <person name="Lanier W."/>
            <person name="Lindquist E.A."/>
            <person name="Lucas S."/>
            <person name="Mayer K.F."/>
            <person name="Moreau H."/>
            <person name="Not F."/>
            <person name="Otillar R."/>
            <person name="Panaud O."/>
            <person name="Pangilinan J."/>
            <person name="Paulsen I."/>
            <person name="Piegu B."/>
            <person name="Poliakov A."/>
            <person name="Robbens S."/>
            <person name="Schmutz J."/>
            <person name="Toulza E."/>
            <person name="Wyss T."/>
            <person name="Zelensky A."/>
            <person name="Zhou K."/>
            <person name="Armbrust E.V."/>
            <person name="Bhattacharya D."/>
            <person name="Goodenough U.W."/>
            <person name="Van de Peer Y."/>
            <person name="Grigoriev I.V."/>
        </authorList>
    </citation>
    <scope>NUCLEOTIDE SEQUENCE [LARGE SCALE GENOMIC DNA]</scope>
    <source>
        <strain evidence="2 3">CCMP1545</strain>
    </source>
</reference>
<feature type="signal peptide" evidence="1">
    <location>
        <begin position="1"/>
        <end position="24"/>
    </location>
</feature>
<protein>
    <submittedName>
        <fullName evidence="2">Predicted protein</fullName>
    </submittedName>
</protein>
<dbReference type="GeneID" id="9686809"/>
<dbReference type="EMBL" id="GG663744">
    <property type="protein sequence ID" value="EEH54239.1"/>
    <property type="molecule type" value="Genomic_DNA"/>
</dbReference>
<dbReference type="Proteomes" id="UP000001876">
    <property type="component" value="Unassembled WGS sequence"/>
</dbReference>
<keyword evidence="3" id="KW-1185">Reference proteome</keyword>
<feature type="chain" id="PRO_5002912209" evidence="1">
    <location>
        <begin position="25"/>
        <end position="114"/>
    </location>
</feature>
<accession>C1N0C3</accession>
<dbReference type="OrthoDB" id="10484393at2759"/>
<evidence type="ECO:0000313" key="3">
    <source>
        <dbReference type="Proteomes" id="UP000001876"/>
    </source>
</evidence>
<dbReference type="AlphaFoldDB" id="C1N0C3"/>
<proteinExistence type="predicted"/>
<dbReference type="KEGG" id="mpp:MICPUCDRAFT_41511"/>
<keyword evidence="1" id="KW-0732">Signal</keyword>
<sequence length="114" mass="11989">MASRGSSSPRFTAVLLLLFVIASAFFTIPAMAAAKAKECKSLSSCRACVTEKGCGWTAKDLKCAAKGVFAGKQVKAQSDCTPLRDSLVRLGDSLPAVSKKLVGAYDQVKSKITK</sequence>
<dbReference type="OMA" id="EMSSCTP"/>
<evidence type="ECO:0000313" key="2">
    <source>
        <dbReference type="EMBL" id="EEH54239.1"/>
    </source>
</evidence>